<evidence type="ECO:0000313" key="10">
    <source>
        <dbReference type="EMBL" id="NMF60560.1"/>
    </source>
</evidence>
<dbReference type="RefSeq" id="WP_169365498.1">
    <property type="nucleotide sequence ID" value="NZ_JAAVJL010000003.1"/>
</dbReference>
<evidence type="ECO:0000256" key="4">
    <source>
        <dbReference type="ARBA" id="ARBA00022692"/>
    </source>
</evidence>
<organism evidence="10 11">
    <name type="scientific">Pseudanabaena yagii GIHE-NHR1</name>
    <dbReference type="NCBI Taxonomy" id="2722753"/>
    <lineage>
        <taxon>Bacteria</taxon>
        <taxon>Bacillati</taxon>
        <taxon>Cyanobacteriota</taxon>
        <taxon>Cyanophyceae</taxon>
        <taxon>Pseudanabaenales</taxon>
        <taxon>Pseudanabaenaceae</taxon>
        <taxon>Pseudanabaena</taxon>
        <taxon>Pseudanabaena yagii</taxon>
    </lineage>
</organism>
<evidence type="ECO:0000256" key="3">
    <source>
        <dbReference type="ARBA" id="ARBA00022679"/>
    </source>
</evidence>
<dbReference type="InterPro" id="IPR050256">
    <property type="entry name" value="Glycosyltransferase_2"/>
</dbReference>
<keyword evidence="11" id="KW-1185">Reference proteome</keyword>
<keyword evidence="7 8" id="KW-0472">Membrane</keyword>
<feature type="transmembrane region" description="Helical" evidence="8">
    <location>
        <begin position="237"/>
        <end position="262"/>
    </location>
</feature>
<evidence type="ECO:0000256" key="5">
    <source>
        <dbReference type="ARBA" id="ARBA00022985"/>
    </source>
</evidence>
<evidence type="ECO:0000256" key="7">
    <source>
        <dbReference type="ARBA" id="ARBA00023136"/>
    </source>
</evidence>
<evidence type="ECO:0000259" key="9">
    <source>
        <dbReference type="Pfam" id="PF00535"/>
    </source>
</evidence>
<sequence>MSNTIKKLIVLIPSFNDWEALEILLPLIDEVKFTQAVNLEIVIVDDYSTAPIPTSLANQQYHQIQAVNILRLRCNLGHQRAIAVGLCHIYQKLSTDLVIVMDGDGEDNPFEIDNLLNIFDKTDQNKIIFAKRSKRSENFTFKTFYSIYKRIYRLLVGKEISFGNFSLIPYSILKNIVVISGIWNHYSSSIQRSRIPYIEVAIPRARRLAGQPKMNLVSLVTHGLSSIAVYGDVVGTRILMVVVTLLAIALLVLLITIVVKFGTNLAIPGWATNVFGFIILTLFQLVLTGIIFSMIILSTRNSSNFIPIRDYKYFIDSFLSIKS</sequence>
<accession>A0ABX1LWJ0</accession>
<evidence type="ECO:0000256" key="8">
    <source>
        <dbReference type="SAM" id="Phobius"/>
    </source>
</evidence>
<reference evidence="10 11" key="1">
    <citation type="submission" date="2020-03" db="EMBL/GenBank/DDBJ databases">
        <title>Draft Genome Sequence of 2-Methylisoborneol Producing Pseudanabaena yagii Strain GIHE-NHR1 Isolated from North Han River in South Korea.</title>
        <authorList>
            <person name="Jeong J."/>
        </authorList>
    </citation>
    <scope>NUCLEOTIDE SEQUENCE [LARGE SCALE GENOMIC DNA]</scope>
    <source>
        <strain evidence="10 11">GIHE-NHR1</strain>
    </source>
</reference>
<name>A0ABX1LWJ0_9CYAN</name>
<dbReference type="Proteomes" id="UP000738376">
    <property type="component" value="Unassembled WGS sequence"/>
</dbReference>
<protein>
    <submittedName>
        <fullName evidence="10">Glycosyltransferase</fullName>
    </submittedName>
</protein>
<dbReference type="InterPro" id="IPR029044">
    <property type="entry name" value="Nucleotide-diphossugar_trans"/>
</dbReference>
<dbReference type="Pfam" id="PF00535">
    <property type="entry name" value="Glycos_transf_2"/>
    <property type="match status" value="1"/>
</dbReference>
<dbReference type="SUPFAM" id="SSF53448">
    <property type="entry name" value="Nucleotide-diphospho-sugar transferases"/>
    <property type="match status" value="1"/>
</dbReference>
<keyword evidence="6 8" id="KW-1133">Transmembrane helix</keyword>
<gene>
    <name evidence="10" type="ORF">HC246_21655</name>
</gene>
<keyword evidence="4 8" id="KW-0812">Transmembrane</keyword>
<comment type="caution">
    <text evidence="10">The sequence shown here is derived from an EMBL/GenBank/DDBJ whole genome shotgun (WGS) entry which is preliminary data.</text>
</comment>
<dbReference type="EMBL" id="JAAVJL010000003">
    <property type="protein sequence ID" value="NMF60560.1"/>
    <property type="molecule type" value="Genomic_DNA"/>
</dbReference>
<evidence type="ECO:0000256" key="2">
    <source>
        <dbReference type="ARBA" id="ARBA00022676"/>
    </source>
</evidence>
<evidence type="ECO:0000256" key="1">
    <source>
        <dbReference type="ARBA" id="ARBA00022475"/>
    </source>
</evidence>
<feature type="domain" description="Glycosyltransferase 2-like" evidence="9">
    <location>
        <begin position="10"/>
        <end position="149"/>
    </location>
</feature>
<evidence type="ECO:0000256" key="6">
    <source>
        <dbReference type="ARBA" id="ARBA00022989"/>
    </source>
</evidence>
<keyword evidence="2" id="KW-0328">Glycosyltransferase</keyword>
<dbReference type="PANTHER" id="PTHR48090:SF3">
    <property type="entry name" value="UNDECAPRENYL-PHOSPHATE 4-DEOXY-4-FORMAMIDO-L-ARABINOSE TRANSFERASE"/>
    <property type="match status" value="1"/>
</dbReference>
<dbReference type="InterPro" id="IPR001173">
    <property type="entry name" value="Glyco_trans_2-like"/>
</dbReference>
<keyword evidence="1" id="KW-1003">Cell membrane</keyword>
<keyword evidence="5" id="KW-0448">Lipopolysaccharide biosynthesis</keyword>
<dbReference type="Gene3D" id="3.90.550.10">
    <property type="entry name" value="Spore Coat Polysaccharide Biosynthesis Protein SpsA, Chain A"/>
    <property type="match status" value="1"/>
</dbReference>
<proteinExistence type="predicted"/>
<evidence type="ECO:0000313" key="11">
    <source>
        <dbReference type="Proteomes" id="UP000738376"/>
    </source>
</evidence>
<keyword evidence="3" id="KW-0808">Transferase</keyword>
<feature type="transmembrane region" description="Helical" evidence="8">
    <location>
        <begin position="274"/>
        <end position="297"/>
    </location>
</feature>
<dbReference type="PANTHER" id="PTHR48090">
    <property type="entry name" value="UNDECAPRENYL-PHOSPHATE 4-DEOXY-4-FORMAMIDO-L-ARABINOSE TRANSFERASE-RELATED"/>
    <property type="match status" value="1"/>
</dbReference>